<reference evidence="2" key="1">
    <citation type="submission" date="2023-02" db="EMBL/GenBank/DDBJ databases">
        <title>Nocardiopsis ansamitocini NBRC 112285.</title>
        <authorList>
            <person name="Ichikawa N."/>
            <person name="Sato H."/>
            <person name="Tonouchi N."/>
        </authorList>
    </citation>
    <scope>NUCLEOTIDE SEQUENCE</scope>
    <source>
        <strain evidence="2">NBRC 112285</strain>
    </source>
</reference>
<comment type="caution">
    <text evidence="2">The sequence shown here is derived from an EMBL/GenBank/DDBJ whole genome shotgun (WGS) entry which is preliminary data.</text>
</comment>
<evidence type="ECO:0008006" key="4">
    <source>
        <dbReference type="Google" id="ProtNLM"/>
    </source>
</evidence>
<feature type="signal peptide" evidence="1">
    <location>
        <begin position="1"/>
        <end position="27"/>
    </location>
</feature>
<evidence type="ECO:0000313" key="3">
    <source>
        <dbReference type="Proteomes" id="UP001165092"/>
    </source>
</evidence>
<evidence type="ECO:0000256" key="1">
    <source>
        <dbReference type="SAM" id="SignalP"/>
    </source>
</evidence>
<accession>A0A9W6P5L9</accession>
<dbReference type="RefSeq" id="WP_285759134.1">
    <property type="nucleotide sequence ID" value="NZ_BSQG01000003.1"/>
</dbReference>
<gene>
    <name evidence="2" type="ORF">Nans01_22000</name>
</gene>
<protein>
    <recommendedName>
        <fullName evidence="4">Secreted protein</fullName>
    </recommendedName>
</protein>
<dbReference type="Proteomes" id="UP001165092">
    <property type="component" value="Unassembled WGS sequence"/>
</dbReference>
<dbReference type="AlphaFoldDB" id="A0A9W6P5L9"/>
<name>A0A9W6P5L9_9ACTN</name>
<organism evidence="2 3">
    <name type="scientific">Nocardiopsis ansamitocini</name>
    <dbReference type="NCBI Taxonomy" id="1670832"/>
    <lineage>
        <taxon>Bacteria</taxon>
        <taxon>Bacillati</taxon>
        <taxon>Actinomycetota</taxon>
        <taxon>Actinomycetes</taxon>
        <taxon>Streptosporangiales</taxon>
        <taxon>Nocardiopsidaceae</taxon>
        <taxon>Nocardiopsis</taxon>
    </lineage>
</organism>
<dbReference type="EMBL" id="BSQG01000003">
    <property type="protein sequence ID" value="GLU47849.1"/>
    <property type="molecule type" value="Genomic_DNA"/>
</dbReference>
<keyword evidence="1" id="KW-0732">Signal</keyword>
<evidence type="ECO:0000313" key="2">
    <source>
        <dbReference type="EMBL" id="GLU47849.1"/>
    </source>
</evidence>
<keyword evidence="3" id="KW-1185">Reference proteome</keyword>
<proteinExistence type="predicted"/>
<feature type="chain" id="PRO_5040817492" description="Secreted protein" evidence="1">
    <location>
        <begin position="28"/>
        <end position="226"/>
    </location>
</feature>
<sequence length="226" mass="24003">MEKGKIGFSCLVVLVLLSSFLFGTASAETDPANQGAYTVTSVDDGVRSTLRITLEPETDGSLPELTAAEQEQIDALLAESSVGAAPLAEGGGAAPQAQTLAGKKKGPFLMKCDKNSKWSDGNGTLNARFNCRSNVINWGYEISTKVRGIITGQVNERGVSWWKNGTRIPKGAPHLVGKNCHFHGTLKPVKSGDVVQFQDYMTFRVRVGGKTGTGSITWASNVKAGK</sequence>